<reference evidence="3" key="1">
    <citation type="submission" date="2023-07" db="EMBL/GenBank/DDBJ databases">
        <title>Genome content predicts the carbon catabolic preferences of heterotrophic bacteria.</title>
        <authorList>
            <person name="Gralka M."/>
        </authorList>
    </citation>
    <scope>NUCLEOTIDE SEQUENCE</scope>
    <source>
        <strain evidence="3">F2M12</strain>
    </source>
</reference>
<dbReference type="AlphaFoldDB" id="A0AAW7Z2I8"/>
<protein>
    <submittedName>
        <fullName evidence="3">MBL fold metallo-hydrolase</fullName>
    </submittedName>
</protein>
<dbReference type="InterPro" id="IPR001279">
    <property type="entry name" value="Metallo-B-lactamas"/>
</dbReference>
<feature type="domain" description="Metallo-beta-lactamase" evidence="2">
    <location>
        <begin position="91"/>
        <end position="284"/>
    </location>
</feature>
<proteinExistence type="predicted"/>
<dbReference type="RefSeq" id="WP_303538809.1">
    <property type="nucleotide sequence ID" value="NZ_JAUOQI010000014.1"/>
</dbReference>
<evidence type="ECO:0000256" key="1">
    <source>
        <dbReference type="SAM" id="MobiDB-lite"/>
    </source>
</evidence>
<feature type="region of interest" description="Disordered" evidence="1">
    <location>
        <begin position="338"/>
        <end position="376"/>
    </location>
</feature>
<dbReference type="PANTHER" id="PTHR15032:SF4">
    <property type="entry name" value="N-ACYL-PHOSPHATIDYLETHANOLAMINE-HYDROLYZING PHOSPHOLIPASE D"/>
    <property type="match status" value="1"/>
</dbReference>
<sequence length="376" mass="42517">MISTNALANNGVQATISDGKFQNTEIEYKTELSSIWSFTKAYLTDDRESAVPDFPIPVIPVTRDALLNLDHDAVIRLGHSSLLLKIDGEFVLLDPVFSERAFAVEWLGPKRFHDTPISIDELPFIKTVIISHDHYDHLDKAAIKKLAHITETFVTPLKVGNHLRDWGVPDKQIVELNWWQSTTVSSMTFTATPSQHFSGRGLFDKDKTLWASWVIKGENTNLFFSGDSGYFGGFKEIGERFGPFDLTLMETGAYNHMWTEIHMLPEQSLQAHIDVKGHVMMPIHNSTFDLALHNWFEPLEKITQLANEKQITVSTPKFGEVVNINRLPKPLDSINERNCAKEVSSATTETDLETATETSAETTSEAPRPWWYPPMM</sequence>
<organism evidence="3 4">
    <name type="scientific">Alteromonas stellipolaris</name>
    <dbReference type="NCBI Taxonomy" id="233316"/>
    <lineage>
        <taxon>Bacteria</taxon>
        <taxon>Pseudomonadati</taxon>
        <taxon>Pseudomonadota</taxon>
        <taxon>Gammaproteobacteria</taxon>
        <taxon>Alteromonadales</taxon>
        <taxon>Alteromonadaceae</taxon>
        <taxon>Alteromonas/Salinimonas group</taxon>
        <taxon>Alteromonas</taxon>
    </lineage>
</organism>
<dbReference type="EMBL" id="JAUOQI010000014">
    <property type="protein sequence ID" value="MDO6578989.1"/>
    <property type="molecule type" value="Genomic_DNA"/>
</dbReference>
<gene>
    <name evidence="3" type="ORF">Q4527_16415</name>
</gene>
<dbReference type="SUPFAM" id="SSF56281">
    <property type="entry name" value="Metallo-hydrolase/oxidoreductase"/>
    <property type="match status" value="1"/>
</dbReference>
<evidence type="ECO:0000313" key="4">
    <source>
        <dbReference type="Proteomes" id="UP001170717"/>
    </source>
</evidence>
<name>A0AAW7Z2I8_9ALTE</name>
<feature type="compositionally biased region" description="Low complexity" evidence="1">
    <location>
        <begin position="344"/>
        <end position="366"/>
    </location>
</feature>
<evidence type="ECO:0000259" key="2">
    <source>
        <dbReference type="Pfam" id="PF12706"/>
    </source>
</evidence>
<dbReference type="Proteomes" id="UP001170717">
    <property type="component" value="Unassembled WGS sequence"/>
</dbReference>
<dbReference type="InterPro" id="IPR036866">
    <property type="entry name" value="RibonucZ/Hydroxyglut_hydro"/>
</dbReference>
<accession>A0AAW7Z2I8</accession>
<dbReference type="Gene3D" id="3.60.15.10">
    <property type="entry name" value="Ribonuclease Z/Hydroxyacylglutathione hydrolase-like"/>
    <property type="match status" value="1"/>
</dbReference>
<dbReference type="GO" id="GO:0005737">
    <property type="term" value="C:cytoplasm"/>
    <property type="evidence" value="ECO:0007669"/>
    <property type="project" value="TreeGrafter"/>
</dbReference>
<dbReference type="PANTHER" id="PTHR15032">
    <property type="entry name" value="N-ACYL-PHOSPHATIDYLETHANOLAMINE-HYDROLYZING PHOSPHOLIPASE D"/>
    <property type="match status" value="1"/>
</dbReference>
<comment type="caution">
    <text evidence="3">The sequence shown here is derived from an EMBL/GenBank/DDBJ whole genome shotgun (WGS) entry which is preliminary data.</text>
</comment>
<dbReference type="Pfam" id="PF12706">
    <property type="entry name" value="Lactamase_B_2"/>
    <property type="match status" value="1"/>
</dbReference>
<evidence type="ECO:0000313" key="3">
    <source>
        <dbReference type="EMBL" id="MDO6578989.1"/>
    </source>
</evidence>